<evidence type="ECO:0000313" key="3">
    <source>
        <dbReference type="Proteomes" id="UP001201844"/>
    </source>
</evidence>
<keyword evidence="2" id="KW-0614">Plasmid</keyword>
<sequence length="88" mass="10487">MTDIRKHGFESDAQWREYLEEIDEPVRRSAYRPRDTQAELDILAAMRAEVADMHQRVRARRDQHTTRWLKIAGPSMFLALVAIIRFYI</sequence>
<keyword evidence="1" id="KW-1133">Transmembrane helix</keyword>
<dbReference type="EMBL" id="JAKVIN010000007">
    <property type="protein sequence ID" value="MCJ8150901.1"/>
    <property type="molecule type" value="Genomic_DNA"/>
</dbReference>
<gene>
    <name evidence="2" type="ORF">MKI86_17280</name>
</gene>
<proteinExistence type="predicted"/>
<accession>A0ABT0CQK8</accession>
<feature type="transmembrane region" description="Helical" evidence="1">
    <location>
        <begin position="68"/>
        <end position="87"/>
    </location>
</feature>
<keyword evidence="1" id="KW-0812">Transmembrane</keyword>
<dbReference type="RefSeq" id="WP_241603169.1">
    <property type="nucleotide sequence ID" value="NZ_JAKVIN010000007.1"/>
</dbReference>
<keyword evidence="3" id="KW-1185">Reference proteome</keyword>
<organism evidence="2 3">
    <name type="scientific">Shinella sedimenti</name>
    <dbReference type="NCBI Taxonomy" id="2919913"/>
    <lineage>
        <taxon>Bacteria</taxon>
        <taxon>Pseudomonadati</taxon>
        <taxon>Pseudomonadota</taxon>
        <taxon>Alphaproteobacteria</taxon>
        <taxon>Hyphomicrobiales</taxon>
        <taxon>Rhizobiaceae</taxon>
        <taxon>Shinella</taxon>
    </lineage>
</organism>
<comment type="caution">
    <text evidence="2">The sequence shown here is derived from an EMBL/GenBank/DDBJ whole genome shotgun (WGS) entry which is preliminary data.</text>
</comment>
<evidence type="ECO:0000313" key="2">
    <source>
        <dbReference type="EMBL" id="MCJ8150901.1"/>
    </source>
</evidence>
<keyword evidence="1" id="KW-0472">Membrane</keyword>
<name>A0ABT0CQK8_9HYPH</name>
<evidence type="ECO:0000256" key="1">
    <source>
        <dbReference type="SAM" id="Phobius"/>
    </source>
</evidence>
<geneLocation type="plasmid" evidence="2">
    <name>unnamed</name>
</geneLocation>
<reference evidence="2 3" key="1">
    <citation type="submission" date="2022-02" db="EMBL/GenBank/DDBJ databases">
        <title>Shinella B3.7 sp. nov., isolated from Sediment (Zhairuo Island).</title>
        <authorList>
            <person name="Chen G."/>
        </authorList>
    </citation>
    <scope>NUCLEOTIDE SEQUENCE [LARGE SCALE GENOMIC DNA]</scope>
    <source>
        <strain evidence="2 3">B3.7</strain>
        <plasmid evidence="2">unnamed</plasmid>
    </source>
</reference>
<protein>
    <submittedName>
        <fullName evidence="2">Uncharacterized protein</fullName>
    </submittedName>
</protein>
<dbReference type="Proteomes" id="UP001201844">
    <property type="component" value="Unassembled WGS sequence"/>
</dbReference>